<evidence type="ECO:0000313" key="2">
    <source>
        <dbReference type="Proteomes" id="UP000095280"/>
    </source>
</evidence>
<reference evidence="3" key="1">
    <citation type="submission" date="2016-11" db="UniProtKB">
        <authorList>
            <consortium name="WormBaseParasite"/>
        </authorList>
    </citation>
    <scope>IDENTIFICATION</scope>
</reference>
<organism evidence="2 3">
    <name type="scientific">Macrostomum lignano</name>
    <dbReference type="NCBI Taxonomy" id="282301"/>
    <lineage>
        <taxon>Eukaryota</taxon>
        <taxon>Metazoa</taxon>
        <taxon>Spiralia</taxon>
        <taxon>Lophotrochozoa</taxon>
        <taxon>Platyhelminthes</taxon>
        <taxon>Rhabditophora</taxon>
        <taxon>Macrostomorpha</taxon>
        <taxon>Macrostomida</taxon>
        <taxon>Macrostomidae</taxon>
        <taxon>Macrostomum</taxon>
    </lineage>
</organism>
<feature type="region of interest" description="Disordered" evidence="1">
    <location>
        <begin position="59"/>
        <end position="104"/>
    </location>
</feature>
<evidence type="ECO:0000256" key="1">
    <source>
        <dbReference type="SAM" id="MobiDB-lite"/>
    </source>
</evidence>
<evidence type="ECO:0000313" key="3">
    <source>
        <dbReference type="WBParaSite" id="maker-uti_cns_0015926-snap-gene-0.2-mRNA-1"/>
    </source>
</evidence>
<sequence>TEVHIELGESIKSQILSTVLGLNVGTSRQLEQVPYSQRQILTINPSLMVLTAATASLPSRCYSSPQDSKRRPTNQSGFIHRGARIDTPTKSSETSSSSNSNSSSADMRSHQFNLSALCSILTCLCGPSLFVWAKALQSGQASLPVADPHYSLSIAFALIYALDSMLGASETGRFYAPPMRLSWPMAVCLSVLLGTAASQLHGNYRVRLSHVMTLEEGFGRSSHVTHQENTHVTYSGRPVRCKAGLAVRQQANAFEHQLRNDAKHETLGPAGQRAALLTHAVDIQPRFSPIIGKLLLFGGSCSATNIRKTVIDSSVVMPMFVASICSVVKLMSNSLSENVHEPKSMLQNWVSNGKYFTSMMQADSKIFVDNQLTLPSFCTIALVLSVARL</sequence>
<accession>A0A1I8ISJ4</accession>
<dbReference type="WBParaSite" id="maker-uti_cns_0015926-snap-gene-0.2-mRNA-1">
    <property type="protein sequence ID" value="maker-uti_cns_0015926-snap-gene-0.2-mRNA-1"/>
    <property type="gene ID" value="maker-uti_cns_0015926-snap-gene-0.2"/>
</dbReference>
<proteinExistence type="predicted"/>
<protein>
    <submittedName>
        <fullName evidence="3">ABC2_membrane domain-containing protein</fullName>
    </submittedName>
</protein>
<feature type="compositionally biased region" description="Low complexity" evidence="1">
    <location>
        <begin position="91"/>
        <end position="104"/>
    </location>
</feature>
<name>A0A1I8ISJ4_9PLAT</name>
<keyword evidence="2" id="KW-1185">Reference proteome</keyword>
<dbReference type="AlphaFoldDB" id="A0A1I8ISJ4"/>
<dbReference type="Proteomes" id="UP000095280">
    <property type="component" value="Unplaced"/>
</dbReference>